<protein>
    <submittedName>
        <fullName evidence="1">Uncharacterized protein</fullName>
    </submittedName>
</protein>
<evidence type="ECO:0000313" key="2">
    <source>
        <dbReference type="Proteomes" id="UP001199816"/>
    </source>
</evidence>
<gene>
    <name evidence="1" type="ORF">LQ567_22840</name>
</gene>
<name>A0ABS8PX51_9BACT</name>
<keyword evidence="2" id="KW-1185">Reference proteome</keyword>
<reference evidence="1 2" key="1">
    <citation type="submission" date="2021-11" db="EMBL/GenBank/DDBJ databases">
        <title>Genomic of Niabella pedocola.</title>
        <authorList>
            <person name="Wu T."/>
        </authorList>
    </citation>
    <scope>NUCLEOTIDE SEQUENCE [LARGE SCALE GENOMIC DNA]</scope>
    <source>
        <strain evidence="1 2">JCM 31011</strain>
    </source>
</reference>
<dbReference type="RefSeq" id="WP_231008184.1">
    <property type="nucleotide sequence ID" value="NZ_JAJNEC010000007.1"/>
</dbReference>
<dbReference type="EMBL" id="JAJNEC010000007">
    <property type="protein sequence ID" value="MCD2425639.1"/>
    <property type="molecule type" value="Genomic_DNA"/>
</dbReference>
<accession>A0ABS8PX51</accession>
<dbReference type="Proteomes" id="UP001199816">
    <property type="component" value="Unassembled WGS sequence"/>
</dbReference>
<organism evidence="1 2">
    <name type="scientific">Niabella pedocola</name>
    <dbReference type="NCBI Taxonomy" id="1752077"/>
    <lineage>
        <taxon>Bacteria</taxon>
        <taxon>Pseudomonadati</taxon>
        <taxon>Bacteroidota</taxon>
        <taxon>Chitinophagia</taxon>
        <taxon>Chitinophagales</taxon>
        <taxon>Chitinophagaceae</taxon>
        <taxon>Niabella</taxon>
    </lineage>
</organism>
<sequence>MEYFSRYNNSYKKLVKIIFFIGVFGQSFITPNMVQAQFIFDGKGIDSILLGRKVSKCWVSELKAEDLLYVQLGILKIDGTCNINKGKINEATPVTERIYCRRIGGKIRTLYWLVTKSDTSLTNRLQALYGKPYQTIRPIMRSSDDEIASMVWVFSDYSIYYWPDFVEYKNRDLIVVNYHKEADFLRSFPEKK</sequence>
<evidence type="ECO:0000313" key="1">
    <source>
        <dbReference type="EMBL" id="MCD2425639.1"/>
    </source>
</evidence>
<proteinExistence type="predicted"/>
<comment type="caution">
    <text evidence="1">The sequence shown here is derived from an EMBL/GenBank/DDBJ whole genome shotgun (WGS) entry which is preliminary data.</text>
</comment>